<keyword evidence="4 6" id="KW-1133">Transmembrane helix</keyword>
<dbReference type="PANTHER" id="PTHR48041">
    <property type="entry name" value="ABC TRANSPORTER G FAMILY MEMBER 28"/>
    <property type="match status" value="1"/>
</dbReference>
<feature type="transmembrane region" description="Helical" evidence="6">
    <location>
        <begin position="196"/>
        <end position="213"/>
    </location>
</feature>
<evidence type="ECO:0000313" key="8">
    <source>
        <dbReference type="EMBL" id="CAE8699990.1"/>
    </source>
</evidence>
<dbReference type="InterPro" id="IPR043926">
    <property type="entry name" value="ABCG_dom"/>
</dbReference>
<evidence type="ECO:0000313" key="9">
    <source>
        <dbReference type="Proteomes" id="UP000626109"/>
    </source>
</evidence>
<evidence type="ECO:0000256" key="2">
    <source>
        <dbReference type="ARBA" id="ARBA00022448"/>
    </source>
</evidence>
<dbReference type="AlphaFoldDB" id="A0A813KCJ8"/>
<evidence type="ECO:0000256" key="6">
    <source>
        <dbReference type="SAM" id="Phobius"/>
    </source>
</evidence>
<feature type="transmembrane region" description="Helical" evidence="6">
    <location>
        <begin position="61"/>
        <end position="81"/>
    </location>
</feature>
<dbReference type="EMBL" id="CAJNNW010029361">
    <property type="protein sequence ID" value="CAE8699990.1"/>
    <property type="molecule type" value="Genomic_DNA"/>
</dbReference>
<reference evidence="8" key="1">
    <citation type="submission" date="2021-02" db="EMBL/GenBank/DDBJ databases">
        <authorList>
            <person name="Dougan E. K."/>
            <person name="Rhodes N."/>
            <person name="Thang M."/>
            <person name="Chan C."/>
        </authorList>
    </citation>
    <scope>NUCLEOTIDE SEQUENCE</scope>
</reference>
<keyword evidence="3 6" id="KW-0812">Transmembrane</keyword>
<proteinExistence type="predicted"/>
<evidence type="ECO:0000256" key="3">
    <source>
        <dbReference type="ARBA" id="ARBA00022692"/>
    </source>
</evidence>
<feature type="transmembrane region" description="Helical" evidence="6">
    <location>
        <begin position="163"/>
        <end position="184"/>
    </location>
</feature>
<accession>A0A813KCJ8</accession>
<feature type="transmembrane region" description="Helical" evidence="6">
    <location>
        <begin position="283"/>
        <end position="306"/>
    </location>
</feature>
<dbReference type="GO" id="GO:0140359">
    <property type="term" value="F:ABC-type transporter activity"/>
    <property type="evidence" value="ECO:0007669"/>
    <property type="project" value="InterPro"/>
</dbReference>
<keyword evidence="5 6" id="KW-0472">Membrane</keyword>
<feature type="domain" description="ABC transporter family G" evidence="7">
    <location>
        <begin position="32"/>
        <end position="206"/>
    </location>
</feature>
<sequence>HSNTFNDNSSDSGSESGSDEEALRAGLRGGLNRQSQGICSQYMMINHRQLVLWWRKNAQRALFLGVVAFAAVLLACMDKYICPTPVWLPDPYLNLQTALALMQTVYCLGIFGDDKNVFWRESASGMSVLAFFVSRVTLNTVDLVMQSFVFSALYFMILQPQILFGNFFLPFLLVSFVAAGAGYFISSILPSQHGPFVASLVAFVSCGLLGHPMRVMQMMDGGVMEAVMDMSSITRWSVGMSFLVAVETEGLPPIDTLPVEQRQQLAALIPTYKDKGMWQGLGYWHSGTIWLLTMAAVLHAAAFLGLKYTNRTKQI</sequence>
<evidence type="ECO:0000256" key="5">
    <source>
        <dbReference type="ARBA" id="ARBA00023136"/>
    </source>
</evidence>
<dbReference type="Pfam" id="PF19055">
    <property type="entry name" value="ABC2_membrane_7"/>
    <property type="match status" value="1"/>
</dbReference>
<feature type="non-terminal residue" evidence="8">
    <location>
        <position position="1"/>
    </location>
</feature>
<evidence type="ECO:0000256" key="4">
    <source>
        <dbReference type="ARBA" id="ARBA00022989"/>
    </source>
</evidence>
<name>A0A813KCJ8_POLGL</name>
<evidence type="ECO:0000256" key="1">
    <source>
        <dbReference type="ARBA" id="ARBA00004141"/>
    </source>
</evidence>
<dbReference type="PANTHER" id="PTHR48041:SF91">
    <property type="entry name" value="ABC TRANSPORTER G FAMILY MEMBER 28"/>
    <property type="match status" value="1"/>
</dbReference>
<dbReference type="GO" id="GO:0016020">
    <property type="term" value="C:membrane"/>
    <property type="evidence" value="ECO:0007669"/>
    <property type="project" value="UniProtKB-SubCell"/>
</dbReference>
<protein>
    <recommendedName>
        <fullName evidence="7">ABC transporter family G domain-containing protein</fullName>
    </recommendedName>
</protein>
<organism evidence="8 9">
    <name type="scientific">Polarella glacialis</name>
    <name type="common">Dinoflagellate</name>
    <dbReference type="NCBI Taxonomy" id="89957"/>
    <lineage>
        <taxon>Eukaryota</taxon>
        <taxon>Sar</taxon>
        <taxon>Alveolata</taxon>
        <taxon>Dinophyceae</taxon>
        <taxon>Suessiales</taxon>
        <taxon>Suessiaceae</taxon>
        <taxon>Polarella</taxon>
    </lineage>
</organism>
<comment type="subcellular location">
    <subcellularLocation>
        <location evidence="1">Membrane</location>
        <topology evidence="1">Multi-pass membrane protein</topology>
    </subcellularLocation>
</comment>
<dbReference type="InterPro" id="IPR050352">
    <property type="entry name" value="ABCG_transporters"/>
</dbReference>
<keyword evidence="2" id="KW-0813">Transport</keyword>
<comment type="caution">
    <text evidence="8">The sequence shown here is derived from an EMBL/GenBank/DDBJ whole genome shotgun (WGS) entry which is preliminary data.</text>
</comment>
<feature type="transmembrane region" description="Helical" evidence="6">
    <location>
        <begin position="132"/>
        <end position="157"/>
    </location>
</feature>
<dbReference type="Proteomes" id="UP000626109">
    <property type="component" value="Unassembled WGS sequence"/>
</dbReference>
<gene>
    <name evidence="8" type="ORF">PGLA2088_LOCUS31394</name>
</gene>
<evidence type="ECO:0000259" key="7">
    <source>
        <dbReference type="Pfam" id="PF19055"/>
    </source>
</evidence>